<dbReference type="Proteomes" id="UP000245764">
    <property type="component" value="Chromosome 1"/>
</dbReference>
<feature type="compositionally biased region" description="Low complexity" evidence="2">
    <location>
        <begin position="44"/>
        <end position="59"/>
    </location>
</feature>
<evidence type="ECO:0000313" key="3">
    <source>
        <dbReference type="EMBL" id="SMR42731.1"/>
    </source>
</evidence>
<feature type="compositionally biased region" description="Acidic residues" evidence="2">
    <location>
        <begin position="1219"/>
        <end position="1236"/>
    </location>
</feature>
<proteinExistence type="predicted"/>
<evidence type="ECO:0000313" key="4">
    <source>
        <dbReference type="Proteomes" id="UP000245764"/>
    </source>
</evidence>
<feature type="compositionally biased region" description="Acidic residues" evidence="2">
    <location>
        <begin position="77"/>
        <end position="90"/>
    </location>
</feature>
<protein>
    <submittedName>
        <fullName evidence="3">Uncharacterized protein</fullName>
    </submittedName>
</protein>
<reference evidence="4" key="1">
    <citation type="submission" date="2017-05" db="EMBL/GenBank/DDBJ databases">
        <authorList>
            <person name="Song R."/>
            <person name="Chenine A.L."/>
            <person name="Ruprecht R.M."/>
        </authorList>
    </citation>
    <scope>NUCLEOTIDE SEQUENCE [LARGE SCALE GENOMIC DNA]</scope>
</reference>
<accession>A0A2H1FN26</accession>
<feature type="coiled-coil region" evidence="1">
    <location>
        <begin position="1329"/>
        <end position="1400"/>
    </location>
</feature>
<feature type="region of interest" description="Disordered" evidence="2">
    <location>
        <begin position="1260"/>
        <end position="1302"/>
    </location>
</feature>
<feature type="region of interest" description="Disordered" evidence="2">
    <location>
        <begin position="1217"/>
        <end position="1238"/>
    </location>
</feature>
<gene>
    <name evidence="3" type="ORF">ZT1E4_G1509</name>
</gene>
<feature type="compositionally biased region" description="Polar residues" evidence="2">
    <location>
        <begin position="1267"/>
        <end position="1302"/>
    </location>
</feature>
<name>A0A2H1FN26_ZYMTR</name>
<sequence>MASTPDQGDGSTNRRTTRSMKDQATKPASIPATSKTLRKRGPKKVPTVPARPRRTPLLAGGHDEDQQGDGNSSSEDLPGDEQVPSDEDYESVGVQEKRKAGSKGQNHSDETPRKRRRTRAPAISAAPPRLQAAATSLDVENIGITVDETTTILNQFINLVVELGLREKQSAQRRYTPSFEQAQHVLDLPPWKPDERFFEFMVDSVVLVPHVQPDGTNTQRWRMLARNNLGKEVELFLMPAVSSPREACPDCLSQENRVNCGRTPTACKRCTTAGREALCAQEISAREARRFAIITQDVCSEKHKIVDLGQIAVQAMNNAPFDLKLPAWARFTAHNQGGPPPTAVSHEQSFITVTSLLRWKEQHWNAFDFRTLPILGDVGKSSGEKYGSAFSTRWLTRLLPTTLQGKTTVRLANLPAVWSTDRLDFHIQGVSLASSAARDSDAISAANFNAAEYPFLGEGPGDDASDDTKAFQDVYKMSALRLVGLVGTEQAIRDRWEEITSAFMIKKRGTARGPYNKGKIWKISSTPGHKTQIIPARALLRNVTVDGSSESLERNLRILTTIDDAACLAWIVQQSLDSLAKGEGLLQILLSAFIAAQCLELGLVTKEEVLESYCDCEDETEEAQTEHHCTSCWTIRACSHLSKHTTEDGRLLKCKGCAGRNFVRSSGRGQSSVSALVERASERILKLDAKFHSIHWTSKEFADLILKAHGTEDDKIFHDSYANKNVSIKDAIWPPQYRLRAFCFHPRQVSVEKPYSRCIRQDGSVGLHDPVANAVLEPVGVNIWKSTDPPSMLPLMKKALQLRLHVKDRLPCEGYYDDVRADWDLLERAFDTQRVVASLAPRTRASRVSSGEADLAYLGKCLPMEKSGIWDGVTAREGQFKRMYKLLDKKHPDFSIDDQYWDWDVLMQDIEDMENDIRPDGFNPHGLRLPRRGLHNIPWLWRKDLCPQDSDFDEAYIFNEFSARLYMLDFFCDRMHKTEESPATLFLEYVAQWFESGGKCHIFGCILTLLRGHLSRFSFGRGLVQRRRMEDGGPRRIQAGDHLRTGCTKLLPRNMATDYDISRRTVLVESWKANLLRWHYPNLPGLVEDLEQMILDLQDSCEWYGPISTDPGAYDKVPLPSHAAEWAAAMEAQVRPADEIVQPDPEDSFDDSELDELEDDEAAMYQAHQKRVEAIKSTLTTDGLRSRYIHLRETAQNLGCVDHKFVSDLLNELSGLLENDGEEGDGAEGDDDENDDANVPRLRSIIQELEEYMEGVIDARDPADMTGPSQTSGTITAPGGTNTASTSGAPQGPTSTDNSLEAQTQRLKEGQRLLKLDEERFAQQQLQGQQQLDEQQRLLQEERQAFTREKQEYEQNSRIRELQQERQANAKLKGRIDGLAEALALQRAELEKRDKEIAQELMVLSGDAMEE</sequence>
<dbReference type="EMBL" id="LT854253">
    <property type="protein sequence ID" value="SMR42731.1"/>
    <property type="molecule type" value="Genomic_DNA"/>
</dbReference>
<feature type="compositionally biased region" description="Polar residues" evidence="2">
    <location>
        <begin position="1"/>
        <end position="14"/>
    </location>
</feature>
<keyword evidence="1" id="KW-0175">Coiled coil</keyword>
<feature type="region of interest" description="Disordered" evidence="2">
    <location>
        <begin position="1"/>
        <end position="129"/>
    </location>
</feature>
<organism evidence="3 4">
    <name type="scientific">Zymoseptoria tritici ST99CH_1E4</name>
    <dbReference type="NCBI Taxonomy" id="1276532"/>
    <lineage>
        <taxon>Eukaryota</taxon>
        <taxon>Fungi</taxon>
        <taxon>Dikarya</taxon>
        <taxon>Ascomycota</taxon>
        <taxon>Pezizomycotina</taxon>
        <taxon>Dothideomycetes</taxon>
        <taxon>Dothideomycetidae</taxon>
        <taxon>Mycosphaerellales</taxon>
        <taxon>Mycosphaerellaceae</taxon>
        <taxon>Zymoseptoria</taxon>
    </lineage>
</organism>
<evidence type="ECO:0000256" key="1">
    <source>
        <dbReference type="SAM" id="Coils"/>
    </source>
</evidence>
<evidence type="ECO:0000256" key="2">
    <source>
        <dbReference type="SAM" id="MobiDB-lite"/>
    </source>
</evidence>